<feature type="region of interest" description="Disordered" evidence="1">
    <location>
        <begin position="227"/>
        <end position="390"/>
    </location>
</feature>
<feature type="compositionally biased region" description="Low complexity" evidence="1">
    <location>
        <begin position="1065"/>
        <end position="1147"/>
    </location>
</feature>
<proteinExistence type="predicted"/>
<gene>
    <name evidence="2" type="ORF">MACJ_002186</name>
</gene>
<feature type="compositionally biased region" description="Polar residues" evidence="1">
    <location>
        <begin position="954"/>
        <end position="986"/>
    </location>
</feature>
<feature type="compositionally biased region" description="Polar residues" evidence="1">
    <location>
        <begin position="354"/>
        <end position="374"/>
    </location>
</feature>
<feature type="region of interest" description="Disordered" evidence="1">
    <location>
        <begin position="832"/>
        <end position="880"/>
    </location>
</feature>
<evidence type="ECO:0000256" key="1">
    <source>
        <dbReference type="SAM" id="MobiDB-lite"/>
    </source>
</evidence>
<feature type="compositionally biased region" description="Basic residues" evidence="1">
    <location>
        <begin position="280"/>
        <end position="296"/>
    </location>
</feature>
<sequence>MQSDVDKFIASTRKEVSNHFRKSGDLTQSASHDFLGEVLQKPGDECQFSESALKNSDMSNIRSMSTKCAGLAETNSNLSEDAHFVNFINDIQPLEPFSAFRSKNLRSEVTTNVQDINDLGNTDKTKQNLDHSNKTESAVVFNKASNEDVSKSLRGDMTKKFSNLCEILDTEKAMLQKLDNELKISKILHSKDFGRDLNLSRKATSEPSLMEDLKASTGCDNVAQYIAKKKRKGGRPRKNSNTKVKKGRKKRTQTKPKVKPSGTMAVLKALEKGKPLGNRGKNKTKRPGRPKGKGKKAQVEEGNKEAQSESTKSSADPEANPVPNKTLDVTKDDEPKPSPSPDPTADAQKASIPRETTTNTEKPSPHTESTTNTEKALPSTRPATNTEKAFIPPVLTTNAGTSPVRELRRSVMDTDVLENLDKIGGIKYETGSVDLRRKYRSFERLCFGLGCTVPPTKQELEMCSQLSLWGDDSSLSQYETSVYQSCLLRSRSFESIWRKFCNRVIGIIRRYTLQGVKRLLRIINEQNLVEPFLKVVLVDLGSDRQDQQLFISILQEELNQTLREKQMLLKVTVTNNNSVDDIVNQIYIQMYQLLLLSSAATSASSTDLRIGRSTEPKDQYYYYLHQDYVAITRGEKSWSESQFSGENLLDGLVKLYENFFSDNELVVIIDKINPMINDVLYMFQMLKRRRLMKINSVLIVCSNNEYLETYCNSLIYSNLGIFECSMFMISCLVDDIVQVLLYDTKVQDFIPNFRMVKEIYETFINQDSSLTLMILRVYQLYEQYYNNHIFSYLSIVPPFVFESQKGAPEYDIVMDLNSHWIFPSSPYYEPRVDVPEPNTTKAPPKGRPKKRAKADPKGGTKRATRKSAESAAEGDAKDGDEAVKILSEQETVNCGGDENNGVAGEAELVVGYKNQLAGVFRTHIPGFITGNKELEQVVLPPESLMKSTEDTSRLSDMSTTTSLNNITSMSKYGSPYSATSDIQTESSVRKRKDLSGSSPNTGTFNASFGSSRNEPFNRTANTGRTDTTGAKIGGGSRIVLRSDSESTSNTASPTPSKPVNTARINTRSNTNSANTSLTSNKSHTRNTNNSIRANNNLNNNRSQGTNNSNDNKQLTTNTTNNQLHTVTNTNNINTNTTKNQPTTSSTTQLNINNSGIGRVSNFDEMASWSREVGPRAFAETTGFMADFDYEDSSDVEYERYGDLNKTTMLKRAKRMYSLYSLLSISNNMSENYVAYLELKLVEELDLQKVILELLPLNTLILMQRRILFQLGVNFLYKLLIFLPDSAMTMHRITHLLNAMPMFDQKPNDEPAEDLDKPLKDLIKRVIKYMYKKCHLNMNKEEGIESLRNIVVSFNHHYRSVIQTVMDIQLLLDGGRNVYETDHMIYEYSTVLDEKLSVPKLAKDIRFKLHMCFFPLIVTYKLASIMGVQRYTNTFGPAPGPQGVPSPAPAATTLTTVGPRAAPTVGDMATDMVDEQDIILYIYKYIRYKIINMWKLFIIYYYIATSRQARPARRRGLVEIYVKFNVNIELLEKIHKIVLLSQTTSAFANLKDSRSLMDTNLTEGDVQLCCLMKNSLSNINVKFL</sequence>
<feature type="compositionally biased region" description="Basic and acidic residues" evidence="1">
    <location>
        <begin position="297"/>
        <end position="307"/>
    </location>
</feature>
<feature type="compositionally biased region" description="Polar residues" evidence="1">
    <location>
        <begin position="995"/>
        <end position="1028"/>
    </location>
</feature>
<protein>
    <submittedName>
        <fullName evidence="2">Uncharacterized protein</fullName>
    </submittedName>
</protein>
<feature type="compositionally biased region" description="Basic residues" evidence="1">
    <location>
        <begin position="227"/>
        <end position="258"/>
    </location>
</feature>
<feature type="compositionally biased region" description="Polar residues" evidence="1">
    <location>
        <begin position="1045"/>
        <end position="1064"/>
    </location>
</feature>
<feature type="region of interest" description="Disordered" evidence="1">
    <location>
        <begin position="946"/>
        <end position="1156"/>
    </location>
</feature>
<evidence type="ECO:0000313" key="3">
    <source>
        <dbReference type="Proteomes" id="UP000244803"/>
    </source>
</evidence>
<dbReference type="Proteomes" id="UP000244803">
    <property type="component" value="Chromosome 3"/>
</dbReference>
<reference evidence="2" key="1">
    <citation type="submission" date="2022-07" db="EMBL/GenBank/DDBJ databases">
        <title>Evaluation of T. orientalis genome assembly methods using nanopore sequencing and analysis of variation between genomes.</title>
        <authorList>
            <person name="Yam J."/>
            <person name="Micallef M.L."/>
            <person name="Liu M."/>
            <person name="Djordjevic S.P."/>
            <person name="Bogema D.R."/>
            <person name="Jenkins C."/>
        </authorList>
    </citation>
    <scope>NUCLEOTIDE SEQUENCE</scope>
    <source>
        <strain evidence="2">Fish Creek</strain>
    </source>
</reference>
<accession>A0A976M853</accession>
<dbReference type="OrthoDB" id="362015at2759"/>
<name>A0A976M853_THEOR</name>
<dbReference type="EMBL" id="CP056066">
    <property type="protein sequence ID" value="UKJ88940.1"/>
    <property type="molecule type" value="Genomic_DNA"/>
</dbReference>
<evidence type="ECO:0000313" key="2">
    <source>
        <dbReference type="EMBL" id="UKJ88940.1"/>
    </source>
</evidence>
<organism evidence="2 3">
    <name type="scientific">Theileria orientalis</name>
    <dbReference type="NCBI Taxonomy" id="68886"/>
    <lineage>
        <taxon>Eukaryota</taxon>
        <taxon>Sar</taxon>
        <taxon>Alveolata</taxon>
        <taxon>Apicomplexa</taxon>
        <taxon>Aconoidasida</taxon>
        <taxon>Piroplasmida</taxon>
        <taxon>Theileriidae</taxon>
        <taxon>Theileria</taxon>
    </lineage>
</organism>